<dbReference type="InterPro" id="IPR037923">
    <property type="entry name" value="HTH-like"/>
</dbReference>
<dbReference type="PANTHER" id="PTHR46796:SF2">
    <property type="entry name" value="TRANSCRIPTIONAL REGULATORY PROTEIN"/>
    <property type="match status" value="1"/>
</dbReference>
<evidence type="ECO:0000256" key="4">
    <source>
        <dbReference type="ARBA" id="ARBA00023163"/>
    </source>
</evidence>
<dbReference type="InterPro" id="IPR009057">
    <property type="entry name" value="Homeodomain-like_sf"/>
</dbReference>
<name>A0A2A7SFK6_BURGA</name>
<protein>
    <recommendedName>
        <fullName evidence="5">HTH araC/xylS-type domain-containing protein</fullName>
    </recommendedName>
</protein>
<comment type="caution">
    <text evidence="6">The sequence shown here is derived from an EMBL/GenBank/DDBJ whole genome shotgun (WGS) entry which is preliminary data.</text>
</comment>
<dbReference type="Gene3D" id="1.10.10.60">
    <property type="entry name" value="Homeodomain-like"/>
    <property type="match status" value="1"/>
</dbReference>
<keyword evidence="4" id="KW-0804">Transcription</keyword>
<accession>A0A2A7SFK6</accession>
<dbReference type="Proteomes" id="UP000220629">
    <property type="component" value="Unassembled WGS sequence"/>
</dbReference>
<dbReference type="AlphaFoldDB" id="A0A2A7SFK6"/>
<dbReference type="EMBL" id="PDDY01000001">
    <property type="protein sequence ID" value="PEH42233.1"/>
    <property type="molecule type" value="Genomic_DNA"/>
</dbReference>
<dbReference type="Pfam" id="PF02311">
    <property type="entry name" value="AraC_binding"/>
    <property type="match status" value="1"/>
</dbReference>
<dbReference type="SUPFAM" id="SSF51215">
    <property type="entry name" value="Regulatory protein AraC"/>
    <property type="match status" value="1"/>
</dbReference>
<dbReference type="GO" id="GO:0043565">
    <property type="term" value="F:sequence-specific DNA binding"/>
    <property type="evidence" value="ECO:0007669"/>
    <property type="project" value="InterPro"/>
</dbReference>
<dbReference type="SMART" id="SM00342">
    <property type="entry name" value="HTH_ARAC"/>
    <property type="match status" value="1"/>
</dbReference>
<dbReference type="Gene3D" id="2.60.120.10">
    <property type="entry name" value="Jelly Rolls"/>
    <property type="match status" value="1"/>
</dbReference>
<keyword evidence="2" id="KW-0238">DNA-binding</keyword>
<dbReference type="InterPro" id="IPR018060">
    <property type="entry name" value="HTH_AraC"/>
</dbReference>
<dbReference type="InterPro" id="IPR014710">
    <property type="entry name" value="RmlC-like_jellyroll"/>
</dbReference>
<dbReference type="PROSITE" id="PS00041">
    <property type="entry name" value="HTH_ARAC_FAMILY_1"/>
    <property type="match status" value="1"/>
</dbReference>
<organism evidence="6 7">
    <name type="scientific">Burkholderia gladioli</name>
    <name type="common">Pseudomonas marginata</name>
    <name type="synonym">Phytomonas marginata</name>
    <dbReference type="NCBI Taxonomy" id="28095"/>
    <lineage>
        <taxon>Bacteria</taxon>
        <taxon>Pseudomonadati</taxon>
        <taxon>Pseudomonadota</taxon>
        <taxon>Betaproteobacteria</taxon>
        <taxon>Burkholderiales</taxon>
        <taxon>Burkholderiaceae</taxon>
        <taxon>Burkholderia</taxon>
    </lineage>
</organism>
<dbReference type="InterPro" id="IPR018062">
    <property type="entry name" value="HTH_AraC-typ_CS"/>
</dbReference>
<dbReference type="GO" id="GO:0003700">
    <property type="term" value="F:DNA-binding transcription factor activity"/>
    <property type="evidence" value="ECO:0007669"/>
    <property type="project" value="InterPro"/>
</dbReference>
<evidence type="ECO:0000259" key="5">
    <source>
        <dbReference type="PROSITE" id="PS01124"/>
    </source>
</evidence>
<evidence type="ECO:0000256" key="1">
    <source>
        <dbReference type="ARBA" id="ARBA00023015"/>
    </source>
</evidence>
<evidence type="ECO:0000313" key="6">
    <source>
        <dbReference type="EMBL" id="PEH42233.1"/>
    </source>
</evidence>
<proteinExistence type="predicted"/>
<evidence type="ECO:0000313" key="7">
    <source>
        <dbReference type="Proteomes" id="UP000220629"/>
    </source>
</evidence>
<evidence type="ECO:0000256" key="2">
    <source>
        <dbReference type="ARBA" id="ARBA00023125"/>
    </source>
</evidence>
<sequence>MALRRPRPRPGLVSLVGLVAGVGSPGDIGSDAAPCRRGAARRPPAMVHWSVRDFAAMAGSSMTASILPPGGRAGEAAPAIARKTEVHIWQAPELAAELLRGDFHDFSYDVHTHDTACFALITSGAIRIRMRGSEFVARQGDLYAIDADEPHAGGPVDPGGWRQRTVYVRTEHLRSLLSDGEARGGAAIRGPIIGDARLNALFYRVHQESEAQGDALRREERYLRFVARLFERHVHESPSLAAPGAAPRAVRLAREFLDARLDQQVHLEEIAGAAGLPVFRLFRAFERHLGMTPHAYQRQARVRAAIALIRLGRPLGEVAAASGFADQAHLTRSFRRMMGVTPGVFRDATRARAPRA</sequence>
<dbReference type="InterPro" id="IPR050204">
    <property type="entry name" value="AraC_XylS_family_regulators"/>
</dbReference>
<dbReference type="Pfam" id="PF12833">
    <property type="entry name" value="HTH_18"/>
    <property type="match status" value="1"/>
</dbReference>
<dbReference type="InterPro" id="IPR003313">
    <property type="entry name" value="AraC-bd"/>
</dbReference>
<evidence type="ECO:0000256" key="3">
    <source>
        <dbReference type="ARBA" id="ARBA00023159"/>
    </source>
</evidence>
<dbReference type="PANTHER" id="PTHR46796">
    <property type="entry name" value="HTH-TYPE TRANSCRIPTIONAL ACTIVATOR RHAS-RELATED"/>
    <property type="match status" value="1"/>
</dbReference>
<keyword evidence="1" id="KW-0805">Transcription regulation</keyword>
<feature type="domain" description="HTH araC/xylS-type" evidence="5">
    <location>
        <begin position="251"/>
        <end position="348"/>
    </location>
</feature>
<reference evidence="7" key="1">
    <citation type="submission" date="2017-09" db="EMBL/GenBank/DDBJ databases">
        <title>FDA dAtabase for Regulatory Grade micrObial Sequences (FDA-ARGOS): Supporting development and validation of Infectious Disease Dx tests.</title>
        <authorList>
            <person name="Minogue T."/>
            <person name="Wolcott M."/>
            <person name="Wasieloski L."/>
            <person name="Aguilar W."/>
            <person name="Moore D."/>
            <person name="Tallon L."/>
            <person name="Sadzewicz L."/>
            <person name="Ott S."/>
            <person name="Zhao X."/>
            <person name="Nagaraj S."/>
            <person name="Vavikolanu K."/>
            <person name="Aluvathingal J."/>
            <person name="Nadendla S."/>
            <person name="Sichtig H."/>
        </authorList>
    </citation>
    <scope>NUCLEOTIDE SEQUENCE [LARGE SCALE GENOMIC DNA]</scope>
    <source>
        <strain evidence="7">FDAARGOS_390</strain>
    </source>
</reference>
<dbReference type="PROSITE" id="PS01124">
    <property type="entry name" value="HTH_ARAC_FAMILY_2"/>
    <property type="match status" value="1"/>
</dbReference>
<dbReference type="SUPFAM" id="SSF46689">
    <property type="entry name" value="Homeodomain-like"/>
    <property type="match status" value="2"/>
</dbReference>
<gene>
    <name evidence="6" type="ORF">CRM94_08810</name>
</gene>
<keyword evidence="3" id="KW-0010">Activator</keyword>